<feature type="region of interest" description="Disordered" evidence="1">
    <location>
        <begin position="85"/>
        <end position="107"/>
    </location>
</feature>
<name>A0A0C2A6W5_9BACT</name>
<proteinExistence type="predicted"/>
<protein>
    <recommendedName>
        <fullName evidence="4">Gram-negative bacterial tonB protein</fullName>
    </recommendedName>
</protein>
<gene>
    <name evidence="2" type="ORF">DB30_04608</name>
</gene>
<accession>A0A0C2A6W5</accession>
<evidence type="ECO:0000313" key="3">
    <source>
        <dbReference type="Proteomes" id="UP000031599"/>
    </source>
</evidence>
<dbReference type="RefSeq" id="WP_146657876.1">
    <property type="nucleotide sequence ID" value="NZ_JMCC02000004.1"/>
</dbReference>
<dbReference type="EMBL" id="JMCC02000004">
    <property type="protein sequence ID" value="KIG19143.1"/>
    <property type="molecule type" value="Genomic_DNA"/>
</dbReference>
<comment type="caution">
    <text evidence="2">The sequence shown here is derived from an EMBL/GenBank/DDBJ whole genome shotgun (WGS) entry which is preliminary data.</text>
</comment>
<evidence type="ECO:0000313" key="2">
    <source>
        <dbReference type="EMBL" id="KIG19143.1"/>
    </source>
</evidence>
<reference evidence="2 3" key="1">
    <citation type="submission" date="2014-12" db="EMBL/GenBank/DDBJ databases">
        <title>Genome assembly of Enhygromyxa salina DSM 15201.</title>
        <authorList>
            <person name="Sharma G."/>
            <person name="Subramanian S."/>
        </authorList>
    </citation>
    <scope>NUCLEOTIDE SEQUENCE [LARGE SCALE GENOMIC DNA]</scope>
    <source>
        <strain evidence="2 3">DSM 15201</strain>
    </source>
</reference>
<sequence>MAGTNIQATATEVRGKVSRNAVATRLGLVDAVLPSCWTEAVTAGAKAPMEVELSLVIRWSGSANSIKLKGASAPLDKCIRAAVPTSGWPKPSDGGDANVTRSWTFGG</sequence>
<dbReference type="AlphaFoldDB" id="A0A0C2A6W5"/>
<organism evidence="2 3">
    <name type="scientific">Enhygromyxa salina</name>
    <dbReference type="NCBI Taxonomy" id="215803"/>
    <lineage>
        <taxon>Bacteria</taxon>
        <taxon>Pseudomonadati</taxon>
        <taxon>Myxococcota</taxon>
        <taxon>Polyangia</taxon>
        <taxon>Nannocystales</taxon>
        <taxon>Nannocystaceae</taxon>
        <taxon>Enhygromyxa</taxon>
    </lineage>
</organism>
<evidence type="ECO:0008006" key="4">
    <source>
        <dbReference type="Google" id="ProtNLM"/>
    </source>
</evidence>
<evidence type="ECO:0000256" key="1">
    <source>
        <dbReference type="SAM" id="MobiDB-lite"/>
    </source>
</evidence>
<dbReference type="Proteomes" id="UP000031599">
    <property type="component" value="Unassembled WGS sequence"/>
</dbReference>